<dbReference type="AlphaFoldDB" id="A0A0F8W311"/>
<reference evidence="1" key="1">
    <citation type="journal article" date="2015" name="Nature">
        <title>Complex archaea that bridge the gap between prokaryotes and eukaryotes.</title>
        <authorList>
            <person name="Spang A."/>
            <person name="Saw J.H."/>
            <person name="Jorgensen S.L."/>
            <person name="Zaremba-Niedzwiedzka K."/>
            <person name="Martijn J."/>
            <person name="Lind A.E."/>
            <person name="van Eijk R."/>
            <person name="Schleper C."/>
            <person name="Guy L."/>
            <person name="Ettema T.J."/>
        </authorList>
    </citation>
    <scope>NUCLEOTIDE SEQUENCE</scope>
</reference>
<sequence>MKKSHNMRKKISEADPERLNGYIDMFEHRTHFLESTPQGRLAKKQQQPDGEDIRLLFLNTLDTAKQIVTRNLQRDEDEDDFESLEF</sequence>
<evidence type="ECO:0000313" key="1">
    <source>
        <dbReference type="EMBL" id="KKK51117.1"/>
    </source>
</evidence>
<comment type="caution">
    <text evidence="1">The sequence shown here is derived from an EMBL/GenBank/DDBJ whole genome shotgun (WGS) entry which is preliminary data.</text>
</comment>
<proteinExistence type="predicted"/>
<name>A0A0F8W311_9ZZZZ</name>
<organism evidence="1">
    <name type="scientific">marine sediment metagenome</name>
    <dbReference type="NCBI Taxonomy" id="412755"/>
    <lineage>
        <taxon>unclassified sequences</taxon>
        <taxon>metagenomes</taxon>
        <taxon>ecological metagenomes</taxon>
    </lineage>
</organism>
<gene>
    <name evidence="1" type="ORF">LCGC14_3118170</name>
</gene>
<dbReference type="EMBL" id="LAZR01067671">
    <property type="protein sequence ID" value="KKK51117.1"/>
    <property type="molecule type" value="Genomic_DNA"/>
</dbReference>
<accession>A0A0F8W311</accession>
<protein>
    <submittedName>
        <fullName evidence="1">Uncharacterized protein</fullName>
    </submittedName>
</protein>